<dbReference type="EMBL" id="LAZR01000572">
    <property type="protein sequence ID" value="KKN63957.1"/>
    <property type="molecule type" value="Genomic_DNA"/>
</dbReference>
<accession>A0A0F9SNK2</accession>
<proteinExistence type="predicted"/>
<comment type="caution">
    <text evidence="1">The sequence shown here is derived from an EMBL/GenBank/DDBJ whole genome shotgun (WGS) entry which is preliminary data.</text>
</comment>
<reference evidence="1" key="1">
    <citation type="journal article" date="2015" name="Nature">
        <title>Complex archaea that bridge the gap between prokaryotes and eukaryotes.</title>
        <authorList>
            <person name="Spang A."/>
            <person name="Saw J.H."/>
            <person name="Jorgensen S.L."/>
            <person name="Zaremba-Niedzwiedzka K."/>
            <person name="Martijn J."/>
            <person name="Lind A.E."/>
            <person name="van Eijk R."/>
            <person name="Schleper C."/>
            <person name="Guy L."/>
            <person name="Ettema T.J."/>
        </authorList>
    </citation>
    <scope>NUCLEOTIDE SEQUENCE</scope>
</reference>
<protein>
    <submittedName>
        <fullName evidence="1">Uncharacterized protein</fullName>
    </submittedName>
</protein>
<gene>
    <name evidence="1" type="ORF">LCGC14_0496460</name>
</gene>
<evidence type="ECO:0000313" key="1">
    <source>
        <dbReference type="EMBL" id="KKN63957.1"/>
    </source>
</evidence>
<name>A0A0F9SNK2_9ZZZZ</name>
<organism evidence="1">
    <name type="scientific">marine sediment metagenome</name>
    <dbReference type="NCBI Taxonomy" id="412755"/>
    <lineage>
        <taxon>unclassified sequences</taxon>
        <taxon>metagenomes</taxon>
        <taxon>ecological metagenomes</taxon>
    </lineage>
</organism>
<dbReference type="AlphaFoldDB" id="A0A0F9SNK2"/>
<sequence length="98" mass="11191">MLRSILFHKPHRLPVANEHFDDHPNDIAIRVHAYKQRIAIYEAVWVARVLPLLLPPQTRIERAECPKIPVMVLSTNGGKAFDIANFYVSDRSQFATSA</sequence>